<dbReference type="InterPro" id="IPR050320">
    <property type="entry name" value="N5-glutamine_MTase"/>
</dbReference>
<evidence type="ECO:0000313" key="2">
    <source>
        <dbReference type="Proteomes" id="UP000799750"/>
    </source>
</evidence>
<name>A0A6A6QH50_9PEZI</name>
<dbReference type="PANTHER" id="PTHR18895:SF74">
    <property type="entry name" value="MTRF1L RELEASE FACTOR GLUTAMINE METHYLTRANSFERASE"/>
    <property type="match status" value="1"/>
</dbReference>
<dbReference type="OrthoDB" id="269872at2759"/>
<accession>A0A6A6QH50</accession>
<keyword evidence="1" id="KW-0808">Transferase</keyword>
<gene>
    <name evidence="1" type="ORF">BU16DRAFT_120861</name>
</gene>
<dbReference type="InterPro" id="IPR029063">
    <property type="entry name" value="SAM-dependent_MTases_sf"/>
</dbReference>
<reference evidence="1" key="1">
    <citation type="journal article" date="2020" name="Stud. Mycol.">
        <title>101 Dothideomycetes genomes: a test case for predicting lifestyles and emergence of pathogens.</title>
        <authorList>
            <person name="Haridas S."/>
            <person name="Albert R."/>
            <person name="Binder M."/>
            <person name="Bloem J."/>
            <person name="Labutti K."/>
            <person name="Salamov A."/>
            <person name="Andreopoulos B."/>
            <person name="Baker S."/>
            <person name="Barry K."/>
            <person name="Bills G."/>
            <person name="Bluhm B."/>
            <person name="Cannon C."/>
            <person name="Castanera R."/>
            <person name="Culley D."/>
            <person name="Daum C."/>
            <person name="Ezra D."/>
            <person name="Gonzalez J."/>
            <person name="Henrissat B."/>
            <person name="Kuo A."/>
            <person name="Liang C."/>
            <person name="Lipzen A."/>
            <person name="Lutzoni F."/>
            <person name="Magnuson J."/>
            <person name="Mondo S."/>
            <person name="Nolan M."/>
            <person name="Ohm R."/>
            <person name="Pangilinan J."/>
            <person name="Park H.-J."/>
            <person name="Ramirez L."/>
            <person name="Alfaro M."/>
            <person name="Sun H."/>
            <person name="Tritt A."/>
            <person name="Yoshinaga Y."/>
            <person name="Zwiers L.-H."/>
            <person name="Turgeon B."/>
            <person name="Goodwin S."/>
            <person name="Spatafora J."/>
            <person name="Crous P."/>
            <person name="Grigoriev I."/>
        </authorList>
    </citation>
    <scope>NUCLEOTIDE SEQUENCE</scope>
    <source>
        <strain evidence="1">CBS 269.34</strain>
    </source>
</reference>
<dbReference type="AlphaFoldDB" id="A0A6A6QH50"/>
<dbReference type="CDD" id="cd02440">
    <property type="entry name" value="AdoMet_MTases"/>
    <property type="match status" value="1"/>
</dbReference>
<dbReference type="GO" id="GO:0008168">
    <property type="term" value="F:methyltransferase activity"/>
    <property type="evidence" value="ECO:0007669"/>
    <property type="project" value="UniProtKB-KW"/>
</dbReference>
<dbReference type="GO" id="GO:0005739">
    <property type="term" value="C:mitochondrion"/>
    <property type="evidence" value="ECO:0007669"/>
    <property type="project" value="TreeGrafter"/>
</dbReference>
<keyword evidence="2" id="KW-1185">Reference proteome</keyword>
<dbReference type="SUPFAM" id="SSF53335">
    <property type="entry name" value="S-adenosyl-L-methionine-dependent methyltransferases"/>
    <property type="match status" value="1"/>
</dbReference>
<sequence>MRWPFRLLPLSLPSKVEATRLRPSSFLPRILSRNLQSNASNTESEARLLERLIEPCEDRAAAKNELRWLKEHVQKTAPGDLEAQHAMLNSLVDERSTGKPLQYILGTEYFGDLELECRPGVLIPRQETAASVSHLVHLLSLAPKLRRHLRVLDLCTGSGCIPLLFQHEFTKARPEIQLRLLGVDISPEAVQLARDNRSRLLEAAHLQLPNCDEDQENSDPSDIEYNTPRRSLEVLKTTEFIQADVLAEDPLLQDPAGPKSDIPSLEAALRLQSTVRLGKGRHRTSTFHKDRPKCWPVLICNPPYISPDEFVRTTSRSVREFEPKTALIPPVNSQGQHIDQADTFYPRLLELANTHRTMVVLFEVADMAQALRVAQMAKSYRKPWDETHATNKTLRDSIRSGDLWDSIEIWRDQPGQARENGVPEVIDGFQVAGRGNGRSVVCWKYAARRWFGDEHPISAQIAKIKSQVT</sequence>
<keyword evidence="1" id="KW-0489">Methyltransferase</keyword>
<dbReference type="PANTHER" id="PTHR18895">
    <property type="entry name" value="HEMK METHYLTRANSFERASE"/>
    <property type="match status" value="1"/>
</dbReference>
<evidence type="ECO:0000313" key="1">
    <source>
        <dbReference type="EMBL" id="KAF2491521.1"/>
    </source>
</evidence>
<proteinExistence type="predicted"/>
<dbReference type="Proteomes" id="UP000799750">
    <property type="component" value="Unassembled WGS sequence"/>
</dbReference>
<dbReference type="Gene3D" id="3.40.50.150">
    <property type="entry name" value="Vaccinia Virus protein VP39"/>
    <property type="match status" value="1"/>
</dbReference>
<protein>
    <submittedName>
        <fullName evidence="1">S-adenosyl-L-methionine-dependent methyltransferase</fullName>
    </submittedName>
</protein>
<dbReference type="GO" id="GO:0032259">
    <property type="term" value="P:methylation"/>
    <property type="evidence" value="ECO:0007669"/>
    <property type="project" value="UniProtKB-KW"/>
</dbReference>
<dbReference type="EMBL" id="MU004195">
    <property type="protein sequence ID" value="KAF2491521.1"/>
    <property type="molecule type" value="Genomic_DNA"/>
</dbReference>
<dbReference type="Gene3D" id="1.10.8.10">
    <property type="entry name" value="DNA helicase RuvA subunit, C-terminal domain"/>
    <property type="match status" value="1"/>
</dbReference>
<organism evidence="1 2">
    <name type="scientific">Lophium mytilinum</name>
    <dbReference type="NCBI Taxonomy" id="390894"/>
    <lineage>
        <taxon>Eukaryota</taxon>
        <taxon>Fungi</taxon>
        <taxon>Dikarya</taxon>
        <taxon>Ascomycota</taxon>
        <taxon>Pezizomycotina</taxon>
        <taxon>Dothideomycetes</taxon>
        <taxon>Pleosporomycetidae</taxon>
        <taxon>Mytilinidiales</taxon>
        <taxon>Mytilinidiaceae</taxon>
        <taxon>Lophium</taxon>
    </lineage>
</organism>